<accession>A0A939D6F4</accession>
<dbReference type="PANTHER" id="PTHR40079">
    <property type="entry name" value="MANNAN ENDO-1,4-BETA-MANNOSIDASE E-RELATED"/>
    <property type="match status" value="1"/>
</dbReference>
<reference evidence="7" key="1">
    <citation type="submission" date="2021-02" db="EMBL/GenBank/DDBJ databases">
        <title>Abyssanaerobacter marinus gen.nov., sp., nov, anaerobic bacterium isolated from the Onnuri vent field of Indian Ocean and suggestion of Mogibacteriaceae fam. nov., and proposal of reclassification of ambiguous this family's genus member.</title>
        <authorList>
            <person name="Kim Y.J."/>
            <person name="Yang J.-A."/>
        </authorList>
    </citation>
    <scope>NUCLEOTIDE SEQUENCE</scope>
    <source>
        <strain evidence="7">DSM 2634</strain>
    </source>
</reference>
<evidence type="ECO:0000313" key="8">
    <source>
        <dbReference type="Proteomes" id="UP000664545"/>
    </source>
</evidence>
<organism evidence="7 8">
    <name type="scientific">Clostridium aminobutyricum</name>
    <dbReference type="NCBI Taxonomy" id="33953"/>
    <lineage>
        <taxon>Bacteria</taxon>
        <taxon>Bacillati</taxon>
        <taxon>Bacillota</taxon>
        <taxon>Clostridia</taxon>
        <taxon>Eubacteriales</taxon>
        <taxon>Clostridiaceae</taxon>
        <taxon>Clostridium</taxon>
    </lineage>
</organism>
<dbReference type="RefSeq" id="WP_206580739.1">
    <property type="nucleotide sequence ID" value="NZ_JAFJZZ010000001.1"/>
</dbReference>
<evidence type="ECO:0000259" key="6">
    <source>
        <dbReference type="PROSITE" id="PS51764"/>
    </source>
</evidence>
<dbReference type="InterPro" id="IPR017853">
    <property type="entry name" value="GH"/>
</dbReference>
<keyword evidence="2 4" id="KW-0378">Hydrolase</keyword>
<evidence type="ECO:0000256" key="4">
    <source>
        <dbReference type="PROSITE-ProRule" id="PRU01100"/>
    </source>
</evidence>
<feature type="active site" description="Nucleophile" evidence="4">
    <location>
        <position position="441"/>
    </location>
</feature>
<evidence type="ECO:0000313" key="7">
    <source>
        <dbReference type="EMBL" id="MBN7771960.1"/>
    </source>
</evidence>
<dbReference type="Gene3D" id="3.20.20.80">
    <property type="entry name" value="Glycosidases"/>
    <property type="match status" value="1"/>
</dbReference>
<sequence>MKKIIAVMIGLVMMFSTAATVFAAEGTPAQYSLTDTGTYDYFTNYVDGYSLYIDKNMKVDMSYSSVGTMLENSNKRIEIYKQSLSGTSKTGYINYSNKFLSNTADHHLEYEGVQTMNGYNANIVVWNRDKLSRVDNDMNYYLCMDVQIGSYCYTFFIKSTDPIGMMGGYTYLLDAFSTFTPTMAPYTRVSQAVDVDDKNWNDETKEFYNKYFGLDSELTWGIFEPQTAGYDYTMLDYYENYFEYEFPILLNYSEFTNKTAHPDLKQRLDTAYANGKALELTLQTNWQADGNMVYDILDGEYDDFLSNYAQVVAEFGHPVLFRLGNEMNGDWCPYSSYNTSRDTMIYKEFYKYVYSFFEQEGAQNVIWIWNPNCASFPGFNWNHELMYYPGDEYVDVIGMTAYNTGTYYASSGEKWHEFDELYNNLYYTYSSRYQQPLMITEFASASMGGDKNQWVIDMFNTISHYNRIKVAVWWDGCDWDKDGNVARSYIMDESVSLLDIFKKYLKEPWYRGTYA</sequence>
<dbReference type="PROSITE" id="PS51764">
    <property type="entry name" value="GH26"/>
    <property type="match status" value="1"/>
</dbReference>
<dbReference type="InterPro" id="IPR022790">
    <property type="entry name" value="GH26_dom"/>
</dbReference>
<keyword evidence="3 4" id="KW-0326">Glycosidase</keyword>
<gene>
    <name evidence="7" type="ORF">JYB65_01105</name>
</gene>
<feature type="signal peptide" evidence="5">
    <location>
        <begin position="1"/>
        <end position="23"/>
    </location>
</feature>
<feature type="domain" description="GH26" evidence="6">
    <location>
        <begin position="180"/>
        <end position="499"/>
    </location>
</feature>
<comment type="similarity">
    <text evidence="1 4">Belongs to the glycosyl hydrolase 26 family.</text>
</comment>
<proteinExistence type="inferred from homology"/>
<feature type="chain" id="PRO_5037483042" evidence="5">
    <location>
        <begin position="24"/>
        <end position="515"/>
    </location>
</feature>
<dbReference type="PANTHER" id="PTHR40079:SF4">
    <property type="entry name" value="GH26 DOMAIN-CONTAINING PROTEIN-RELATED"/>
    <property type="match status" value="1"/>
</dbReference>
<dbReference type="GO" id="GO:0006080">
    <property type="term" value="P:substituted mannan metabolic process"/>
    <property type="evidence" value="ECO:0007669"/>
    <property type="project" value="InterPro"/>
</dbReference>
<dbReference type="AlphaFoldDB" id="A0A939D6F4"/>
<keyword evidence="5" id="KW-0732">Signal</keyword>
<name>A0A939D6F4_CLOAM</name>
<comment type="caution">
    <text evidence="7">The sequence shown here is derived from an EMBL/GenBank/DDBJ whole genome shotgun (WGS) entry which is preliminary data.</text>
</comment>
<protein>
    <submittedName>
        <fullName evidence="7">Endoglucanase</fullName>
    </submittedName>
</protein>
<dbReference type="Pfam" id="PF02156">
    <property type="entry name" value="Glyco_hydro_26"/>
    <property type="match status" value="1"/>
</dbReference>
<dbReference type="GO" id="GO:0016985">
    <property type="term" value="F:mannan endo-1,4-beta-mannosidase activity"/>
    <property type="evidence" value="ECO:0007669"/>
    <property type="project" value="InterPro"/>
</dbReference>
<evidence type="ECO:0000256" key="2">
    <source>
        <dbReference type="ARBA" id="ARBA00022801"/>
    </source>
</evidence>
<dbReference type="SUPFAM" id="SSF51445">
    <property type="entry name" value="(Trans)glycosidases"/>
    <property type="match status" value="1"/>
</dbReference>
<evidence type="ECO:0000256" key="5">
    <source>
        <dbReference type="SAM" id="SignalP"/>
    </source>
</evidence>
<dbReference type="InterPro" id="IPR000805">
    <property type="entry name" value="Glyco_hydro_26"/>
</dbReference>
<dbReference type="EMBL" id="JAFJZZ010000001">
    <property type="protein sequence ID" value="MBN7771960.1"/>
    <property type="molecule type" value="Genomic_DNA"/>
</dbReference>
<evidence type="ECO:0000256" key="1">
    <source>
        <dbReference type="ARBA" id="ARBA00007754"/>
    </source>
</evidence>
<evidence type="ECO:0000256" key="3">
    <source>
        <dbReference type="ARBA" id="ARBA00023295"/>
    </source>
</evidence>
<dbReference type="Proteomes" id="UP000664545">
    <property type="component" value="Unassembled WGS sequence"/>
</dbReference>
<keyword evidence="8" id="KW-1185">Reference proteome</keyword>
<feature type="active site" description="Proton donor" evidence="4">
    <location>
        <position position="326"/>
    </location>
</feature>